<protein>
    <submittedName>
        <fullName evidence="1">Uncharacterized protein</fullName>
    </submittedName>
</protein>
<evidence type="ECO:0000313" key="1">
    <source>
        <dbReference type="EMBL" id="KKM19510.1"/>
    </source>
</evidence>
<accession>A0A0F9KW31</accession>
<dbReference type="EMBL" id="LAZR01013971">
    <property type="protein sequence ID" value="KKM19510.1"/>
    <property type="molecule type" value="Genomic_DNA"/>
</dbReference>
<gene>
    <name evidence="1" type="ORF">LCGC14_1654980</name>
</gene>
<comment type="caution">
    <text evidence="1">The sequence shown here is derived from an EMBL/GenBank/DDBJ whole genome shotgun (WGS) entry which is preliminary data.</text>
</comment>
<organism evidence="1">
    <name type="scientific">marine sediment metagenome</name>
    <dbReference type="NCBI Taxonomy" id="412755"/>
    <lineage>
        <taxon>unclassified sequences</taxon>
        <taxon>metagenomes</taxon>
        <taxon>ecological metagenomes</taxon>
    </lineage>
</organism>
<proteinExistence type="predicted"/>
<sequence length="195" mass="21291">MAKSDLTKEADRLLQEAEAVEIEEKAEPLAEVKTEPAPKANPFDLLVKKTVEVARKTGTAGKTGSSAASRSILGKLRDLGSRLEGCTVEELRQRLQLTKSPQQTRKAIRLAQEAAVESRDLVYCRKTNQSVGADGSVITLRTEVSRYFIISGDLAETAGDEAISSLRAIASDWVWRGDVKAETRSRLAELGRAHK</sequence>
<dbReference type="AlphaFoldDB" id="A0A0F9KW31"/>
<name>A0A0F9KW31_9ZZZZ</name>
<reference evidence="1" key="1">
    <citation type="journal article" date="2015" name="Nature">
        <title>Complex archaea that bridge the gap between prokaryotes and eukaryotes.</title>
        <authorList>
            <person name="Spang A."/>
            <person name="Saw J.H."/>
            <person name="Jorgensen S.L."/>
            <person name="Zaremba-Niedzwiedzka K."/>
            <person name="Martijn J."/>
            <person name="Lind A.E."/>
            <person name="van Eijk R."/>
            <person name="Schleper C."/>
            <person name="Guy L."/>
            <person name="Ettema T.J."/>
        </authorList>
    </citation>
    <scope>NUCLEOTIDE SEQUENCE</scope>
</reference>